<evidence type="ECO:0000256" key="1">
    <source>
        <dbReference type="ARBA" id="ARBA00004429"/>
    </source>
</evidence>
<keyword evidence="7" id="KW-0813">Transport</keyword>
<feature type="transmembrane region" description="Helical" evidence="7">
    <location>
        <begin position="216"/>
        <end position="238"/>
    </location>
</feature>
<comment type="similarity">
    <text evidence="7">Belongs to the TRAP transporter large permease family.</text>
</comment>
<dbReference type="InterPro" id="IPR004681">
    <property type="entry name" value="TRAP_DctM"/>
</dbReference>
<accession>A0A8T5VSK7</accession>
<feature type="transmembrane region" description="Helical" evidence="7">
    <location>
        <begin position="336"/>
        <end position="353"/>
    </location>
</feature>
<proteinExistence type="inferred from homology"/>
<dbReference type="PANTHER" id="PTHR33362:SF5">
    <property type="entry name" value="C4-DICARBOXYLATE TRAP TRANSPORTER LARGE PERMEASE PROTEIN DCTM"/>
    <property type="match status" value="1"/>
</dbReference>
<dbReference type="Proteomes" id="UP000551709">
    <property type="component" value="Chromosome"/>
</dbReference>
<feature type="transmembrane region" description="Helical" evidence="7">
    <location>
        <begin position="141"/>
        <end position="165"/>
    </location>
</feature>
<feature type="transmembrane region" description="Helical" evidence="7">
    <location>
        <begin position="58"/>
        <end position="77"/>
    </location>
</feature>
<feature type="transmembrane region" description="Helical" evidence="7">
    <location>
        <begin position="177"/>
        <end position="195"/>
    </location>
</feature>
<feature type="transmembrane region" description="Helical" evidence="7">
    <location>
        <begin position="307"/>
        <end position="329"/>
    </location>
</feature>
<feature type="transmembrane region" description="Helical" evidence="7">
    <location>
        <begin position="403"/>
        <end position="425"/>
    </location>
</feature>
<dbReference type="Pfam" id="PF06808">
    <property type="entry name" value="DctM"/>
    <property type="match status" value="1"/>
</dbReference>
<comment type="subcellular location">
    <subcellularLocation>
        <location evidence="1 7">Cell inner membrane</location>
        <topology evidence="1 7">Multi-pass membrane protein</topology>
    </subcellularLocation>
</comment>
<reference evidence="8" key="1">
    <citation type="journal article" date="2017" name="Syst. Appl. Microbiol.">
        <title>Soybeans inoculated with root zone soils of Canadian native legumes harbour diverse and novel Bradyrhizobium spp. that possess agricultural potential.</title>
        <authorList>
            <person name="Bromfield E.S.P."/>
            <person name="Cloutier S."/>
            <person name="Tambong J.T."/>
            <person name="Tran Thi T.V."/>
        </authorList>
    </citation>
    <scope>NUCLEOTIDE SEQUENCE</scope>
    <source>
        <strain evidence="8">1S5</strain>
    </source>
</reference>
<feature type="transmembrane region" description="Helical" evidence="7">
    <location>
        <begin position="274"/>
        <end position="295"/>
    </location>
</feature>
<evidence type="ECO:0000256" key="4">
    <source>
        <dbReference type="ARBA" id="ARBA00022692"/>
    </source>
</evidence>
<evidence type="ECO:0000256" key="3">
    <source>
        <dbReference type="ARBA" id="ARBA00022519"/>
    </source>
</evidence>
<name>A0A8T5VSK7_9BRAD</name>
<organism evidence="8 9">
    <name type="scientific">Bradyrhizobium barranii subsp. apii</name>
    <dbReference type="NCBI Taxonomy" id="2819348"/>
    <lineage>
        <taxon>Bacteria</taxon>
        <taxon>Pseudomonadati</taxon>
        <taxon>Pseudomonadota</taxon>
        <taxon>Alphaproteobacteria</taxon>
        <taxon>Hyphomicrobiales</taxon>
        <taxon>Nitrobacteraceae</taxon>
        <taxon>Bradyrhizobium</taxon>
        <taxon>Bradyrhizobium barranii</taxon>
    </lineage>
</organism>
<dbReference type="EMBL" id="CP096255">
    <property type="protein sequence ID" value="UPT89428.1"/>
    <property type="molecule type" value="Genomic_DNA"/>
</dbReference>
<dbReference type="GO" id="GO:0022857">
    <property type="term" value="F:transmembrane transporter activity"/>
    <property type="evidence" value="ECO:0007669"/>
    <property type="project" value="UniProtKB-UniRule"/>
</dbReference>
<keyword evidence="2" id="KW-1003">Cell membrane</keyword>
<dbReference type="GO" id="GO:0005886">
    <property type="term" value="C:plasma membrane"/>
    <property type="evidence" value="ECO:0007669"/>
    <property type="project" value="UniProtKB-SubCell"/>
</dbReference>
<comment type="subunit">
    <text evidence="7">The complex comprises the extracytoplasmic solute receptor protein and the two transmembrane proteins.</text>
</comment>
<reference evidence="8" key="2">
    <citation type="submission" date="2022-04" db="EMBL/GenBank/DDBJ databases">
        <authorList>
            <person name="Bromfield E.S.P."/>
            <person name="Cloutier S."/>
        </authorList>
    </citation>
    <scope>NUCLEOTIDE SEQUENCE</scope>
    <source>
        <strain evidence="8">1S5</strain>
    </source>
</reference>
<dbReference type="InterPro" id="IPR010656">
    <property type="entry name" value="DctM"/>
</dbReference>
<evidence type="ECO:0000256" key="6">
    <source>
        <dbReference type="ARBA" id="ARBA00023136"/>
    </source>
</evidence>
<evidence type="ECO:0000313" key="8">
    <source>
        <dbReference type="EMBL" id="UPT89428.1"/>
    </source>
</evidence>
<protein>
    <recommendedName>
        <fullName evidence="7">TRAP transporter large permease protein</fullName>
    </recommendedName>
</protein>
<feature type="transmembrane region" description="Helical" evidence="7">
    <location>
        <begin position="97"/>
        <end position="120"/>
    </location>
</feature>
<feature type="transmembrane region" description="Helical" evidence="7">
    <location>
        <begin position="244"/>
        <end position="262"/>
    </location>
</feature>
<comment type="function">
    <text evidence="7">Part of the tripartite ATP-independent periplasmic (TRAP) transport system.</text>
</comment>
<feature type="transmembrane region" description="Helical" evidence="7">
    <location>
        <begin position="27"/>
        <end position="46"/>
    </location>
</feature>
<dbReference type="AlphaFoldDB" id="A0A8T5VSK7"/>
<feature type="transmembrane region" description="Helical" evidence="7">
    <location>
        <begin position="359"/>
        <end position="383"/>
    </location>
</feature>
<dbReference type="RefSeq" id="WP_166102536.1">
    <property type="nucleotide sequence ID" value="NZ_CP096255.1"/>
</dbReference>
<keyword evidence="3 7" id="KW-0997">Cell inner membrane</keyword>
<dbReference type="PIRSF" id="PIRSF006066">
    <property type="entry name" value="HI0050"/>
    <property type="match status" value="1"/>
</dbReference>
<keyword evidence="6 7" id="KW-0472">Membrane</keyword>
<keyword evidence="5 7" id="KW-1133">Transmembrane helix</keyword>
<evidence type="ECO:0000256" key="5">
    <source>
        <dbReference type="ARBA" id="ARBA00022989"/>
    </source>
</evidence>
<dbReference type="PANTHER" id="PTHR33362">
    <property type="entry name" value="SIALIC ACID TRAP TRANSPORTER PERMEASE PROTEIN SIAT-RELATED"/>
    <property type="match status" value="1"/>
</dbReference>
<gene>
    <name evidence="8" type="ORF">HAP41_0000010915</name>
</gene>
<evidence type="ECO:0000256" key="7">
    <source>
        <dbReference type="RuleBase" id="RU369079"/>
    </source>
</evidence>
<keyword evidence="4 7" id="KW-0812">Transmembrane</keyword>
<dbReference type="NCBIfam" id="TIGR00786">
    <property type="entry name" value="dctM"/>
    <property type="match status" value="1"/>
</dbReference>
<sequence>MTPFIVLALLFGLLALGTPVGFAMAFSGSVGLVMVGGWGTLLGILQTAPLSTVSAYELITIPMFLLMADLVLLSGVADDLFKTASAWVGRIPGGLGMATALAGAGFGAICGTSTASAATLSSTSLPAMIRQGYEPKMAAGVVAISGTLSMLLPTSVALVIFGLLAEVNIGKLLISGIIPAILVTFTIMATIYFLVWQDPSRAPAAKSVPWREKFALLWQVSPMVVLFSIVTGTIYLGVATPTEASAFGAFGAFLLAIVKGKITPSSLYATLLRACHGTCMIIMILVGASIFGYFFTLTHVTQDLVAWIGSLPASRWVIITLILCGYIVLGSFMDQIAILVLTVPIVLPLIKTLGFDPIWFGVIKIVTAEVGMITPPVGLHCFIVARYAKRPVAEVFHGTFPHFIAHLIAIAILVAFPSIILWLPITDGALGSEPGSQ</sequence>
<evidence type="ECO:0000313" key="9">
    <source>
        <dbReference type="Proteomes" id="UP000551709"/>
    </source>
</evidence>
<evidence type="ECO:0000256" key="2">
    <source>
        <dbReference type="ARBA" id="ARBA00022475"/>
    </source>
</evidence>